<gene>
    <name evidence="6" type="ORF">DARMORV10_C05P31320.1</name>
</gene>
<dbReference type="PANTHER" id="PTHR31908:SF11">
    <property type="entry name" value="PROTEIN CROWDED NUCLEI 1"/>
    <property type="match status" value="1"/>
</dbReference>
<evidence type="ECO:0000256" key="2">
    <source>
        <dbReference type="ARBA" id="ARBA00023242"/>
    </source>
</evidence>
<protein>
    <submittedName>
        <fullName evidence="6">(rape) hypothetical protein</fullName>
    </submittedName>
</protein>
<feature type="non-terminal residue" evidence="6">
    <location>
        <position position="275"/>
    </location>
</feature>
<name>A0A816L243_BRANA</name>
<feature type="compositionally biased region" description="Basic and acidic residues" evidence="5">
    <location>
        <begin position="244"/>
        <end position="275"/>
    </location>
</feature>
<dbReference type="AlphaFoldDB" id="A0A816L243"/>
<dbReference type="InterPro" id="IPR040418">
    <property type="entry name" value="CRWN"/>
</dbReference>
<comment type="similarity">
    <text evidence="4">Belongs to the CRWN family.</text>
</comment>
<sequence>SYRREPKYISLLLEDYFDCLYNSKEISPILDSTHTEGVIGIKQQIEEIHHHLQKWNCNHCSELLSELALPDIDNLEMPNLSKLENILENEAPRQEMWDISPVHGGTLSWLRKCTSKILKLSPIKMAETTATLSFTDQETQSAEQANVNSGPSTMLQVQSESDIREVEVANANSDGDHSKINSKAQEVDVDSLSIIAADGLSRIRGKARVRRTRSVKAVVEDAKTIYRESIQLNEPVDLTENVEDTAKGNDKSTGEPGRSEKGDSKNGRKRERMGS</sequence>
<dbReference type="PANTHER" id="PTHR31908">
    <property type="entry name" value="PROTEIN CROWDED NUCLEI 4"/>
    <property type="match status" value="1"/>
</dbReference>
<organism evidence="6">
    <name type="scientific">Brassica napus</name>
    <name type="common">Rape</name>
    <dbReference type="NCBI Taxonomy" id="3708"/>
    <lineage>
        <taxon>Eukaryota</taxon>
        <taxon>Viridiplantae</taxon>
        <taxon>Streptophyta</taxon>
        <taxon>Embryophyta</taxon>
        <taxon>Tracheophyta</taxon>
        <taxon>Spermatophyta</taxon>
        <taxon>Magnoliopsida</taxon>
        <taxon>eudicotyledons</taxon>
        <taxon>Gunneridae</taxon>
        <taxon>Pentapetalae</taxon>
        <taxon>rosids</taxon>
        <taxon>malvids</taxon>
        <taxon>Brassicales</taxon>
        <taxon>Brassicaceae</taxon>
        <taxon>Brassiceae</taxon>
        <taxon>Brassica</taxon>
    </lineage>
</organism>
<comment type="subcellular location">
    <subcellularLocation>
        <location evidence="3">Nucleus lamina</location>
    </subcellularLocation>
</comment>
<evidence type="ECO:0000256" key="1">
    <source>
        <dbReference type="ARBA" id="ARBA00023054"/>
    </source>
</evidence>
<dbReference type="GO" id="GO:0006997">
    <property type="term" value="P:nucleus organization"/>
    <property type="evidence" value="ECO:0007669"/>
    <property type="project" value="InterPro"/>
</dbReference>
<reference evidence="6" key="1">
    <citation type="submission" date="2021-01" db="EMBL/GenBank/DDBJ databases">
        <authorList>
            <consortium name="Genoscope - CEA"/>
            <person name="William W."/>
        </authorList>
    </citation>
    <scope>NUCLEOTIDE SEQUENCE</scope>
</reference>
<dbReference type="Proteomes" id="UP001295469">
    <property type="component" value="Chromosome C05"/>
</dbReference>
<proteinExistence type="inferred from homology"/>
<feature type="region of interest" description="Disordered" evidence="5">
    <location>
        <begin position="234"/>
        <end position="275"/>
    </location>
</feature>
<evidence type="ECO:0000256" key="5">
    <source>
        <dbReference type="SAM" id="MobiDB-lite"/>
    </source>
</evidence>
<accession>A0A816L243</accession>
<dbReference type="GO" id="GO:0005652">
    <property type="term" value="C:nuclear lamina"/>
    <property type="evidence" value="ECO:0007669"/>
    <property type="project" value="UniProtKB-SubCell"/>
</dbReference>
<keyword evidence="2" id="KW-0539">Nucleus</keyword>
<dbReference type="EMBL" id="HG994369">
    <property type="protein sequence ID" value="CAF1929133.1"/>
    <property type="molecule type" value="Genomic_DNA"/>
</dbReference>
<keyword evidence="1" id="KW-0175">Coiled coil</keyword>
<evidence type="ECO:0000256" key="3">
    <source>
        <dbReference type="ARBA" id="ARBA00024186"/>
    </source>
</evidence>
<evidence type="ECO:0000313" key="6">
    <source>
        <dbReference type="EMBL" id="CAF1929133.1"/>
    </source>
</evidence>
<evidence type="ECO:0000256" key="4">
    <source>
        <dbReference type="ARBA" id="ARBA00024208"/>
    </source>
</evidence>